<dbReference type="EMBL" id="AGWJ02000035">
    <property type="protein sequence ID" value="EHO77229.1"/>
    <property type="molecule type" value="Genomic_DNA"/>
</dbReference>
<proteinExistence type="predicted"/>
<gene>
    <name evidence="1" type="ORF">HMPREF0402_03533</name>
</gene>
<evidence type="ECO:0000313" key="2">
    <source>
        <dbReference type="Proteomes" id="UP000003233"/>
    </source>
</evidence>
<name>H1PYP0_9FUSO</name>
<dbReference type="PATRIC" id="fig|457404.5.peg.3492"/>
<dbReference type="BioCyc" id="FSP457404-HMP:GTSQ-3588-MONOMER"/>
<keyword evidence="2" id="KW-1185">Reference proteome</keyword>
<evidence type="ECO:0000313" key="1">
    <source>
        <dbReference type="EMBL" id="EHO77229.1"/>
    </source>
</evidence>
<dbReference type="RefSeq" id="WP_008699503.1">
    <property type="nucleotide sequence ID" value="NZ_KE161012.1"/>
</dbReference>
<comment type="caution">
    <text evidence="1">The sequence shown here is derived from an EMBL/GenBank/DDBJ whole genome shotgun (WGS) entry which is preliminary data.</text>
</comment>
<dbReference type="HOGENOM" id="CLU_2316234_0_0_0"/>
<protein>
    <submittedName>
        <fullName evidence="1">Uncharacterized protein</fullName>
    </submittedName>
</protein>
<organism evidence="1 2">
    <name type="scientific">Fusobacterium ulcerans 12-1B</name>
    <dbReference type="NCBI Taxonomy" id="457404"/>
    <lineage>
        <taxon>Bacteria</taxon>
        <taxon>Fusobacteriati</taxon>
        <taxon>Fusobacteriota</taxon>
        <taxon>Fusobacteriia</taxon>
        <taxon>Fusobacteriales</taxon>
        <taxon>Fusobacteriaceae</taxon>
        <taxon>Fusobacterium</taxon>
    </lineage>
</organism>
<dbReference type="AlphaFoldDB" id="H1PYP0"/>
<sequence>MNGIVFYIVKTDKEPETLIQALEHCKSCYYGISKNCIYISIKEITLDINEGLSFSWTIKNILELKNYPEEKILKNGMIGKVADLIQILKTNQKERKNGK</sequence>
<reference evidence="1 2" key="1">
    <citation type="submission" date="2012-07" db="EMBL/GenBank/DDBJ databases">
        <title>The Genome Sequence of Fusobacterium ulcerans 12_1B.</title>
        <authorList>
            <consortium name="The Broad Institute Genome Sequencing Platform"/>
            <person name="Earl A."/>
            <person name="Ward D."/>
            <person name="Feldgarden M."/>
            <person name="Gevers D."/>
            <person name="Strauss J."/>
            <person name="Ambrose C.E."/>
            <person name="Allen-Vercoe E."/>
            <person name="Walker B."/>
            <person name="Young S.K."/>
            <person name="Zeng Q."/>
            <person name="Gargeya S."/>
            <person name="Fitzgerald M."/>
            <person name="Haas B."/>
            <person name="Abouelleil A."/>
            <person name="Alvarado L."/>
            <person name="Arachchi H.M."/>
            <person name="Berlin A.M."/>
            <person name="Chapman S.B."/>
            <person name="Goldberg J."/>
            <person name="Griggs A."/>
            <person name="Gujja S."/>
            <person name="Hansen M."/>
            <person name="Howarth C."/>
            <person name="Imamovic A."/>
            <person name="Larimer J."/>
            <person name="McCowen C."/>
            <person name="Montmayeur A."/>
            <person name="Murphy C."/>
            <person name="Neiman D."/>
            <person name="Pearson M."/>
            <person name="Priest M."/>
            <person name="Roberts A."/>
            <person name="Saif S."/>
            <person name="Shea T."/>
            <person name="Sisk P."/>
            <person name="Sykes S."/>
            <person name="Wortman J."/>
            <person name="Nusbaum C."/>
            <person name="Birren B."/>
        </authorList>
    </citation>
    <scope>NUCLEOTIDE SEQUENCE [LARGE SCALE GENOMIC DNA]</scope>
    <source>
        <strain evidence="1 2">12_1B</strain>
    </source>
</reference>
<dbReference type="Proteomes" id="UP000003233">
    <property type="component" value="Unassembled WGS sequence"/>
</dbReference>
<accession>H1PYP0</accession>